<feature type="region of interest" description="Disordered" evidence="3">
    <location>
        <begin position="76"/>
        <end position="107"/>
    </location>
</feature>
<dbReference type="Proteomes" id="UP000887568">
    <property type="component" value="Unplaced"/>
</dbReference>
<protein>
    <recommendedName>
        <fullName evidence="5">Thyroglobulin type-1 domain-containing protein</fullName>
    </recommendedName>
</protein>
<feature type="chain" id="PRO_5036928349" description="Thyroglobulin type-1 domain-containing protein" evidence="4">
    <location>
        <begin position="26"/>
        <end position="296"/>
    </location>
</feature>
<evidence type="ECO:0000313" key="6">
    <source>
        <dbReference type="EnsemblMetazoa" id="XP_038053629.1"/>
    </source>
</evidence>
<keyword evidence="7" id="KW-1185">Reference proteome</keyword>
<feature type="signal peptide" evidence="4">
    <location>
        <begin position="1"/>
        <end position="25"/>
    </location>
</feature>
<dbReference type="GeneID" id="119726085"/>
<evidence type="ECO:0000256" key="2">
    <source>
        <dbReference type="PROSITE-ProRule" id="PRU00500"/>
    </source>
</evidence>
<dbReference type="OrthoDB" id="7357196at2759"/>
<keyword evidence="4" id="KW-0732">Signal</keyword>
<dbReference type="Gene3D" id="4.10.800.10">
    <property type="entry name" value="Thyroglobulin type-1"/>
    <property type="match status" value="1"/>
</dbReference>
<dbReference type="CDD" id="cd00191">
    <property type="entry name" value="TY"/>
    <property type="match status" value="1"/>
</dbReference>
<dbReference type="InterPro" id="IPR036857">
    <property type="entry name" value="Thyroglobulin_1_sf"/>
</dbReference>
<dbReference type="SMART" id="SM00211">
    <property type="entry name" value="TY"/>
    <property type="match status" value="1"/>
</dbReference>
<dbReference type="OMA" id="NCWMQAM"/>
<evidence type="ECO:0000259" key="5">
    <source>
        <dbReference type="PROSITE" id="PS51162"/>
    </source>
</evidence>
<reference evidence="6" key="1">
    <citation type="submission" date="2022-11" db="UniProtKB">
        <authorList>
            <consortium name="EnsemblMetazoa"/>
        </authorList>
    </citation>
    <scope>IDENTIFICATION</scope>
</reference>
<evidence type="ECO:0000313" key="7">
    <source>
        <dbReference type="Proteomes" id="UP000887568"/>
    </source>
</evidence>
<keyword evidence="1" id="KW-1015">Disulfide bond</keyword>
<dbReference type="InterPro" id="IPR000716">
    <property type="entry name" value="Thyroglobulin_1"/>
</dbReference>
<organism evidence="6 7">
    <name type="scientific">Patiria miniata</name>
    <name type="common">Bat star</name>
    <name type="synonym">Asterina miniata</name>
    <dbReference type="NCBI Taxonomy" id="46514"/>
    <lineage>
        <taxon>Eukaryota</taxon>
        <taxon>Metazoa</taxon>
        <taxon>Echinodermata</taxon>
        <taxon>Eleutherozoa</taxon>
        <taxon>Asterozoa</taxon>
        <taxon>Asteroidea</taxon>
        <taxon>Valvatacea</taxon>
        <taxon>Valvatida</taxon>
        <taxon>Asterinidae</taxon>
        <taxon>Patiria</taxon>
    </lineage>
</organism>
<proteinExistence type="predicted"/>
<dbReference type="SUPFAM" id="SSF57610">
    <property type="entry name" value="Thyroglobulin type-1 domain"/>
    <property type="match status" value="1"/>
</dbReference>
<dbReference type="AlphaFoldDB" id="A0A913ZQH1"/>
<evidence type="ECO:0000256" key="4">
    <source>
        <dbReference type="SAM" id="SignalP"/>
    </source>
</evidence>
<accession>A0A913ZQH1</accession>
<feature type="region of interest" description="Disordered" evidence="3">
    <location>
        <begin position="27"/>
        <end position="64"/>
    </location>
</feature>
<dbReference type="Pfam" id="PF00086">
    <property type="entry name" value="Thyroglobulin_1"/>
    <property type="match status" value="1"/>
</dbReference>
<evidence type="ECO:0000256" key="1">
    <source>
        <dbReference type="ARBA" id="ARBA00023157"/>
    </source>
</evidence>
<dbReference type="EnsemblMetazoa" id="XM_038197701.1">
    <property type="protein sequence ID" value="XP_038053629.1"/>
    <property type="gene ID" value="LOC119726085"/>
</dbReference>
<evidence type="ECO:0000256" key="3">
    <source>
        <dbReference type="SAM" id="MobiDB-lite"/>
    </source>
</evidence>
<name>A0A913ZQH1_PATMI</name>
<dbReference type="PROSITE" id="PS51162">
    <property type="entry name" value="THYROGLOBULIN_1_2"/>
    <property type="match status" value="1"/>
</dbReference>
<dbReference type="RefSeq" id="XP_038053629.1">
    <property type="nucleotide sequence ID" value="XM_038197701.1"/>
</dbReference>
<sequence length="296" mass="33352">MASLASMILPLLFSTILINVVIVKTEDTKTESPTEHGLGVKSGGEEPQITPGKSAPNTAGGLDPMAVWDKLMKDISTEQTRPRRQAGGGYNPIQKGRSSAAESPKRKYLHHLQRQGEQLKQKLGRHHFPKANSAKQGSLRARQWQKQKQDILKYQRNQQRLKHSKKSDLYGAGKGAVTGRRLPKSRVHFTPLGVAAPVGPIQEEKRMRRLYGKYFNDKDDEIKFSLPKRLLGNCWMQAMVGRLFKPSCNEDGTYSPKQCHRKRCWCSDKYGKPIKRSGGHHNEGFYQGIKALTLHC</sequence>
<comment type="caution">
    <text evidence="2">Lacks conserved residue(s) required for the propagation of feature annotation.</text>
</comment>
<feature type="domain" description="Thyroglobulin type-1" evidence="5">
    <location>
        <begin position="231"/>
        <end position="296"/>
    </location>
</feature>